<dbReference type="GO" id="GO:0016020">
    <property type="term" value="C:membrane"/>
    <property type="evidence" value="ECO:0007669"/>
    <property type="project" value="UniProtKB-SubCell"/>
</dbReference>
<dbReference type="InterPro" id="IPR038213">
    <property type="entry name" value="IFI6/IFI27-like_sf"/>
</dbReference>
<dbReference type="Gene3D" id="6.10.110.10">
    <property type="match status" value="1"/>
</dbReference>
<keyword evidence="8" id="KW-1185">Reference proteome</keyword>
<protein>
    <recommendedName>
        <fullName evidence="9">Poly [ADP-ribose] polymerase</fullName>
    </recommendedName>
</protein>
<feature type="transmembrane region" description="Helical" evidence="6">
    <location>
        <begin position="225"/>
        <end position="242"/>
    </location>
</feature>
<dbReference type="InterPro" id="IPR009311">
    <property type="entry name" value="IFI6/IFI27-like"/>
</dbReference>
<evidence type="ECO:0000256" key="3">
    <source>
        <dbReference type="ARBA" id="ARBA00022692"/>
    </source>
</evidence>
<evidence type="ECO:0000313" key="8">
    <source>
        <dbReference type="Proteomes" id="UP001634394"/>
    </source>
</evidence>
<evidence type="ECO:0000256" key="6">
    <source>
        <dbReference type="SAM" id="Phobius"/>
    </source>
</evidence>
<dbReference type="PANTHER" id="PTHR45740:SF2">
    <property type="entry name" value="POLY [ADP-RIBOSE] POLYMERASE"/>
    <property type="match status" value="1"/>
</dbReference>
<keyword evidence="4 6" id="KW-1133">Transmembrane helix</keyword>
<feature type="transmembrane region" description="Helical" evidence="6">
    <location>
        <begin position="248"/>
        <end position="270"/>
    </location>
</feature>
<keyword evidence="3 6" id="KW-0812">Transmembrane</keyword>
<comment type="subcellular location">
    <subcellularLocation>
        <location evidence="1">Membrane</location>
        <topology evidence="1">Multi-pass membrane protein</topology>
    </subcellularLocation>
</comment>
<proteinExistence type="inferred from homology"/>
<comment type="similarity">
    <text evidence="2">Belongs to the IFI6/IFI27 family.</text>
</comment>
<dbReference type="Proteomes" id="UP001634394">
    <property type="component" value="Unassembled WGS sequence"/>
</dbReference>
<dbReference type="Pfam" id="PF06140">
    <property type="entry name" value="Ifi-6-16"/>
    <property type="match status" value="1"/>
</dbReference>
<evidence type="ECO:0000256" key="4">
    <source>
        <dbReference type="ARBA" id="ARBA00022989"/>
    </source>
</evidence>
<evidence type="ECO:0000313" key="7">
    <source>
        <dbReference type="EMBL" id="KAL3832043.1"/>
    </source>
</evidence>
<evidence type="ECO:0000256" key="1">
    <source>
        <dbReference type="ARBA" id="ARBA00004141"/>
    </source>
</evidence>
<dbReference type="SUPFAM" id="SSF56399">
    <property type="entry name" value="ADP-ribosylation"/>
    <property type="match status" value="1"/>
</dbReference>
<gene>
    <name evidence="7" type="ORF">ACJMK2_023722</name>
</gene>
<accession>A0ABD3T5W7</accession>
<organism evidence="7 8">
    <name type="scientific">Sinanodonta woodiana</name>
    <name type="common">Chinese pond mussel</name>
    <name type="synonym">Anodonta woodiana</name>
    <dbReference type="NCBI Taxonomy" id="1069815"/>
    <lineage>
        <taxon>Eukaryota</taxon>
        <taxon>Metazoa</taxon>
        <taxon>Spiralia</taxon>
        <taxon>Lophotrochozoa</taxon>
        <taxon>Mollusca</taxon>
        <taxon>Bivalvia</taxon>
        <taxon>Autobranchia</taxon>
        <taxon>Heteroconchia</taxon>
        <taxon>Palaeoheterodonta</taxon>
        <taxon>Unionida</taxon>
        <taxon>Unionoidea</taxon>
        <taxon>Unionidae</taxon>
        <taxon>Unioninae</taxon>
        <taxon>Sinanodonta</taxon>
    </lineage>
</organism>
<name>A0ABD3T5W7_SINWO</name>
<evidence type="ECO:0000256" key="2">
    <source>
        <dbReference type="ARBA" id="ARBA00007262"/>
    </source>
</evidence>
<feature type="transmembrane region" description="Helical" evidence="6">
    <location>
        <begin position="301"/>
        <end position="318"/>
    </location>
</feature>
<sequence length="332" mass="36154">MSTATPPTPYVLVQLQSGEPEYDIISQEFAKDNTIKVTKIERLENTRVSDSFMSQLLELSYKKPDFMINMRRLYNCTCIEKSRICEEGLDQTMSRAGDFGIGFYFSDSPIRCLRCSEFESHPERAVILRCIVILGQSKIYKPGCCNPSLTKPPEIKSFSTLPRYHDSVMGSPSGFNQYVVYESRLVKVEHIITIEVDEEIKELIQSMPKADRSIQAGQKRSNSKAWKYVAVGVVAGAVGFVATPHIVVSALGTVGFTSAGVAAGSFAAAVQATIGNFAAGSAFAMAQSTAATGVVSVGTRLAGGTIFGAASMALMKLFKKKAHNHVFDKKNE</sequence>
<evidence type="ECO:0000256" key="5">
    <source>
        <dbReference type="ARBA" id="ARBA00023136"/>
    </source>
</evidence>
<comment type="caution">
    <text evidence="7">The sequence shown here is derived from an EMBL/GenBank/DDBJ whole genome shotgun (WGS) entry which is preliminary data.</text>
</comment>
<dbReference type="Gene3D" id="3.90.228.10">
    <property type="match status" value="1"/>
</dbReference>
<evidence type="ECO:0008006" key="9">
    <source>
        <dbReference type="Google" id="ProtNLM"/>
    </source>
</evidence>
<dbReference type="InterPro" id="IPR051712">
    <property type="entry name" value="ARTD-AVP"/>
</dbReference>
<dbReference type="AlphaFoldDB" id="A0ABD3T5W7"/>
<reference evidence="7 8" key="1">
    <citation type="submission" date="2024-11" db="EMBL/GenBank/DDBJ databases">
        <title>Chromosome-level genome assembly of the freshwater bivalve Anodonta woodiana.</title>
        <authorList>
            <person name="Chen X."/>
        </authorList>
    </citation>
    <scope>NUCLEOTIDE SEQUENCE [LARGE SCALE GENOMIC DNA]</scope>
    <source>
        <strain evidence="7">MN2024</strain>
        <tissue evidence="7">Gills</tissue>
    </source>
</reference>
<dbReference type="EMBL" id="JBJQND010000019">
    <property type="protein sequence ID" value="KAL3832043.1"/>
    <property type="molecule type" value="Genomic_DNA"/>
</dbReference>
<keyword evidence="5 6" id="KW-0472">Membrane</keyword>
<dbReference type="PANTHER" id="PTHR45740">
    <property type="entry name" value="POLY [ADP-RIBOSE] POLYMERASE"/>
    <property type="match status" value="1"/>
</dbReference>